<dbReference type="SMART" id="SM00529">
    <property type="entry name" value="HTH_DTXR"/>
    <property type="match status" value="1"/>
</dbReference>
<evidence type="ECO:0000256" key="4">
    <source>
        <dbReference type="ARBA" id="ARBA00023163"/>
    </source>
</evidence>
<gene>
    <name evidence="6" type="ORF">FRC54_04695</name>
</gene>
<feature type="domain" description="HTH dtxR-type" evidence="5">
    <location>
        <begin position="3"/>
        <end position="64"/>
    </location>
</feature>
<dbReference type="Gene3D" id="1.10.60.10">
    <property type="entry name" value="Iron dependent repressor, metal binding and dimerisation domain"/>
    <property type="match status" value="1"/>
</dbReference>
<sequence>MKMRESAQDYLESILIISQQKDYVRATDICNYFGYARATVSVFMKQLKENGYVDIDEHNHITLTDSGMKIAQQMYERHQFLSKLFIKIGVPEDIAVRDACRVEHYVSTETFEAMKKAFS</sequence>
<dbReference type="GO" id="GO:0003677">
    <property type="term" value="F:DNA binding"/>
    <property type="evidence" value="ECO:0007669"/>
    <property type="project" value="UniProtKB-KW"/>
</dbReference>
<dbReference type="PANTHER" id="PTHR33238">
    <property type="entry name" value="IRON (METAL) DEPENDENT REPRESSOR, DTXR FAMILY"/>
    <property type="match status" value="1"/>
</dbReference>
<dbReference type="EMBL" id="VOGC01000004">
    <property type="protein sequence ID" value="MQN01230.1"/>
    <property type="molecule type" value="Genomic_DNA"/>
</dbReference>
<organism evidence="6 7">
    <name type="scientific">Candidatus Weimeria bifida</name>
    <dbReference type="NCBI Taxonomy" id="2599074"/>
    <lineage>
        <taxon>Bacteria</taxon>
        <taxon>Bacillati</taxon>
        <taxon>Bacillota</taxon>
        <taxon>Clostridia</taxon>
        <taxon>Lachnospirales</taxon>
        <taxon>Lachnospiraceae</taxon>
        <taxon>Candidatus Weimeria</taxon>
    </lineage>
</organism>
<comment type="similarity">
    <text evidence="1">Belongs to the DtxR/MntR family.</text>
</comment>
<dbReference type="InterPro" id="IPR001367">
    <property type="entry name" value="Fe_dep_repressor"/>
</dbReference>
<dbReference type="GO" id="GO:0046983">
    <property type="term" value="F:protein dimerization activity"/>
    <property type="evidence" value="ECO:0007669"/>
    <property type="project" value="InterPro"/>
</dbReference>
<name>A0A6N7IZ53_9FIRM</name>
<dbReference type="SUPFAM" id="SSF47979">
    <property type="entry name" value="Iron-dependent repressor protein, dimerization domain"/>
    <property type="match status" value="1"/>
</dbReference>
<keyword evidence="7" id="KW-1185">Reference proteome</keyword>
<dbReference type="InterPro" id="IPR050536">
    <property type="entry name" value="DtxR_MntR_Metal-Reg"/>
</dbReference>
<accession>A0A6N7IZ53</accession>
<keyword evidence="3" id="KW-0238">DNA-binding</keyword>
<proteinExistence type="inferred from homology"/>
<dbReference type="Proteomes" id="UP000460257">
    <property type="component" value="Unassembled WGS sequence"/>
</dbReference>
<dbReference type="AlphaFoldDB" id="A0A6N7IZ53"/>
<dbReference type="PANTHER" id="PTHR33238:SF7">
    <property type="entry name" value="IRON-DEPENDENT TRANSCRIPTIONAL REGULATOR"/>
    <property type="match status" value="1"/>
</dbReference>
<protein>
    <submittedName>
        <fullName evidence="6">Metal-dependent transcriptional regulator</fullName>
    </submittedName>
</protein>
<dbReference type="Pfam" id="PF02742">
    <property type="entry name" value="Fe_dep_repr_C"/>
    <property type="match status" value="1"/>
</dbReference>
<dbReference type="InterPro" id="IPR022687">
    <property type="entry name" value="HTH_DTXR"/>
</dbReference>
<reference evidence="6" key="1">
    <citation type="journal article" date="2020" name="Appl. Environ. Microbiol.">
        <title>Medium-Chain Fatty Acid Synthesis by 'Candidatus Weimeria bifida' gen. nov., sp. nov., and 'Candidatus Pseudoramibacter fermentans' sp. nov.</title>
        <authorList>
            <person name="Scarborough M.J."/>
            <person name="Myers K.S."/>
            <person name="Donohue T.J."/>
            <person name="Noguera D.R."/>
        </authorList>
    </citation>
    <scope>NUCLEOTIDE SEQUENCE</scope>
    <source>
        <strain evidence="6">LCO1.1</strain>
    </source>
</reference>
<dbReference type="InterPro" id="IPR036390">
    <property type="entry name" value="WH_DNA-bd_sf"/>
</dbReference>
<evidence type="ECO:0000259" key="5">
    <source>
        <dbReference type="PROSITE" id="PS50944"/>
    </source>
</evidence>
<dbReference type="PROSITE" id="PS50944">
    <property type="entry name" value="HTH_DTXR"/>
    <property type="match status" value="1"/>
</dbReference>
<dbReference type="InterPro" id="IPR036388">
    <property type="entry name" value="WH-like_DNA-bd_sf"/>
</dbReference>
<dbReference type="GO" id="GO:0003700">
    <property type="term" value="F:DNA-binding transcription factor activity"/>
    <property type="evidence" value="ECO:0007669"/>
    <property type="project" value="InterPro"/>
</dbReference>
<dbReference type="Pfam" id="PF01325">
    <property type="entry name" value="Fe_dep_repress"/>
    <property type="match status" value="1"/>
</dbReference>
<evidence type="ECO:0000256" key="3">
    <source>
        <dbReference type="ARBA" id="ARBA00023125"/>
    </source>
</evidence>
<dbReference type="SUPFAM" id="SSF46785">
    <property type="entry name" value="Winged helix' DNA-binding domain"/>
    <property type="match status" value="1"/>
</dbReference>
<keyword evidence="2" id="KW-0805">Transcription regulation</keyword>
<dbReference type="GO" id="GO:0046914">
    <property type="term" value="F:transition metal ion binding"/>
    <property type="evidence" value="ECO:0007669"/>
    <property type="project" value="InterPro"/>
</dbReference>
<dbReference type="InterPro" id="IPR022689">
    <property type="entry name" value="Iron_dep_repressor"/>
</dbReference>
<evidence type="ECO:0000256" key="1">
    <source>
        <dbReference type="ARBA" id="ARBA00007871"/>
    </source>
</evidence>
<evidence type="ECO:0000313" key="7">
    <source>
        <dbReference type="Proteomes" id="UP000460257"/>
    </source>
</evidence>
<keyword evidence="4" id="KW-0804">Transcription</keyword>
<dbReference type="Gene3D" id="1.10.10.10">
    <property type="entry name" value="Winged helix-like DNA-binding domain superfamily/Winged helix DNA-binding domain"/>
    <property type="match status" value="1"/>
</dbReference>
<evidence type="ECO:0000256" key="2">
    <source>
        <dbReference type="ARBA" id="ARBA00023015"/>
    </source>
</evidence>
<evidence type="ECO:0000313" key="6">
    <source>
        <dbReference type="EMBL" id="MQN01230.1"/>
    </source>
</evidence>
<comment type="caution">
    <text evidence="6">The sequence shown here is derived from an EMBL/GenBank/DDBJ whole genome shotgun (WGS) entry which is preliminary data.</text>
</comment>
<dbReference type="InterPro" id="IPR036421">
    <property type="entry name" value="Fe_dep_repressor_sf"/>
</dbReference>